<keyword evidence="1" id="KW-0479">Metal-binding</keyword>
<dbReference type="InterPro" id="IPR013083">
    <property type="entry name" value="Znf_RING/FYVE/PHD"/>
</dbReference>
<organism evidence="6 7">
    <name type="scientific">Dimorphilus gyrociliatus</name>
    <dbReference type="NCBI Taxonomy" id="2664684"/>
    <lineage>
        <taxon>Eukaryota</taxon>
        <taxon>Metazoa</taxon>
        <taxon>Spiralia</taxon>
        <taxon>Lophotrochozoa</taxon>
        <taxon>Annelida</taxon>
        <taxon>Polychaeta</taxon>
        <taxon>Polychaeta incertae sedis</taxon>
        <taxon>Dinophilidae</taxon>
        <taxon>Dimorphilus</taxon>
    </lineage>
</organism>
<feature type="domain" description="RING-type" evidence="5">
    <location>
        <begin position="99"/>
        <end position="140"/>
    </location>
</feature>
<evidence type="ECO:0000256" key="4">
    <source>
        <dbReference type="PROSITE-ProRule" id="PRU00175"/>
    </source>
</evidence>
<evidence type="ECO:0000313" key="7">
    <source>
        <dbReference type="Proteomes" id="UP000549394"/>
    </source>
</evidence>
<reference evidence="6 7" key="1">
    <citation type="submission" date="2020-08" db="EMBL/GenBank/DDBJ databases">
        <authorList>
            <person name="Hejnol A."/>
        </authorList>
    </citation>
    <scope>NUCLEOTIDE SEQUENCE [LARGE SCALE GENOMIC DNA]</scope>
</reference>
<dbReference type="PROSITE" id="PS50089">
    <property type="entry name" value="ZF_RING_2"/>
    <property type="match status" value="1"/>
</dbReference>
<keyword evidence="2 4" id="KW-0863">Zinc-finger</keyword>
<proteinExistence type="predicted"/>
<dbReference type="EMBL" id="CAJFCJ010000007">
    <property type="protein sequence ID" value="CAD5118038.1"/>
    <property type="molecule type" value="Genomic_DNA"/>
</dbReference>
<dbReference type="PROSITE" id="PS00518">
    <property type="entry name" value="ZF_RING_1"/>
    <property type="match status" value="2"/>
</dbReference>
<evidence type="ECO:0000313" key="6">
    <source>
        <dbReference type="EMBL" id="CAD5118038.1"/>
    </source>
</evidence>
<evidence type="ECO:0000256" key="3">
    <source>
        <dbReference type="ARBA" id="ARBA00022833"/>
    </source>
</evidence>
<protein>
    <submittedName>
        <fullName evidence="6">DgyrCDS6779</fullName>
    </submittedName>
</protein>
<sequence length="487" mass="55796">MDVDHPIIKYLIFCQNCRNLYDKHTRKPQLLSCQHSICLFCVRENELLGNSTGLICDCCGFFTKYSFITTDKTALNLQKLIRNSRSGIIVDIPNSKDYCSICHNPKDILRHICNHSICQVCYSRFPEYQSLPNQVCGLCRKESNESILALQNQERPPPYNPEYTGRTRSRTSLPPVRREIIDVPIPGRLTRNMSMRIPRSRSRSRTAPESSLYPSLKNRPGIEILRFGRFSQNSIQANCFKSISKLSVNNLTGSVACLDSQLMTIQIFSSSGTFQSMFRCIGAKDICWDGEQIAILTSSSLHLYSTDGVQFESSITKRVLRNIKNARFGTIGASLESLHYFSTRTLKPQRVIKSFRTKSFFRRSTPLSDIRDISVDLNRNVYVLIRSKIICLDADGFYKSEINDIPFNTQFIAVDQKKNIIYGDRYGMVFRISTSDHHKEQVIDLKEDNIEIRGMCLNDARNVLFLSIGNSNFAEIRAYELSKQSFY</sequence>
<name>A0A7I8VQM7_9ANNE</name>
<dbReference type="Gene3D" id="2.120.10.30">
    <property type="entry name" value="TolB, C-terminal domain"/>
    <property type="match status" value="1"/>
</dbReference>
<dbReference type="InterPro" id="IPR001841">
    <property type="entry name" value="Znf_RING"/>
</dbReference>
<dbReference type="InterPro" id="IPR017907">
    <property type="entry name" value="Znf_RING_CS"/>
</dbReference>
<evidence type="ECO:0000259" key="5">
    <source>
        <dbReference type="PROSITE" id="PS50089"/>
    </source>
</evidence>
<dbReference type="Gene3D" id="3.30.40.10">
    <property type="entry name" value="Zinc/RING finger domain, C3HC4 (zinc finger)"/>
    <property type="match status" value="1"/>
</dbReference>
<dbReference type="Proteomes" id="UP000549394">
    <property type="component" value="Unassembled WGS sequence"/>
</dbReference>
<dbReference type="SUPFAM" id="SSF101898">
    <property type="entry name" value="NHL repeat"/>
    <property type="match status" value="1"/>
</dbReference>
<comment type="caution">
    <text evidence="6">The sequence shown here is derived from an EMBL/GenBank/DDBJ whole genome shotgun (WGS) entry which is preliminary data.</text>
</comment>
<dbReference type="GO" id="GO:0008270">
    <property type="term" value="F:zinc ion binding"/>
    <property type="evidence" value="ECO:0007669"/>
    <property type="project" value="UniProtKB-KW"/>
</dbReference>
<dbReference type="AlphaFoldDB" id="A0A7I8VQM7"/>
<keyword evidence="3" id="KW-0862">Zinc</keyword>
<gene>
    <name evidence="6" type="ORF">DGYR_LOCUS6478</name>
</gene>
<dbReference type="InterPro" id="IPR011042">
    <property type="entry name" value="6-blade_b-propeller_TolB-like"/>
</dbReference>
<dbReference type="SUPFAM" id="SSF57850">
    <property type="entry name" value="RING/U-box"/>
    <property type="match status" value="2"/>
</dbReference>
<keyword evidence="7" id="KW-1185">Reference proteome</keyword>
<accession>A0A7I8VQM7</accession>
<evidence type="ECO:0000256" key="1">
    <source>
        <dbReference type="ARBA" id="ARBA00022723"/>
    </source>
</evidence>
<evidence type="ECO:0000256" key="2">
    <source>
        <dbReference type="ARBA" id="ARBA00022771"/>
    </source>
</evidence>